<dbReference type="AlphaFoldDB" id="A0A239AFJ3"/>
<evidence type="ECO:0000313" key="3">
    <source>
        <dbReference type="Proteomes" id="UP000198348"/>
    </source>
</evidence>
<dbReference type="PROSITE" id="PS50995">
    <property type="entry name" value="HTH_MARR_2"/>
    <property type="match status" value="1"/>
</dbReference>
<protein>
    <submittedName>
        <fullName evidence="2">Transcriptional regulator, MarR family</fullName>
    </submittedName>
</protein>
<sequence length="140" mass="15469">MSSALRMHRIMTDAVESELKNHGLNLTDYLLLMTLELSENGTRLLSRLAWTLLVHATTITLATDRLEDKNLLYRHAHPTDRRATCVTITEEGRKLTLMATNTLKDINFGLGDSTPAQQRKLLSVLATLRAASGDVDGPVG</sequence>
<dbReference type="PANTHER" id="PTHR33164:SF101">
    <property type="entry name" value="TRANSCRIPTIONAL REPRESSOR MPRA"/>
    <property type="match status" value="1"/>
</dbReference>
<feature type="domain" description="HTH marR-type" evidence="1">
    <location>
        <begin position="1"/>
        <end position="130"/>
    </location>
</feature>
<dbReference type="Gene3D" id="1.10.10.10">
    <property type="entry name" value="Winged helix-like DNA-binding domain superfamily/Winged helix DNA-binding domain"/>
    <property type="match status" value="1"/>
</dbReference>
<dbReference type="InterPro" id="IPR036390">
    <property type="entry name" value="WH_DNA-bd_sf"/>
</dbReference>
<dbReference type="SMART" id="SM00347">
    <property type="entry name" value="HTH_MARR"/>
    <property type="match status" value="1"/>
</dbReference>
<name>A0A239AFJ3_9PSEU</name>
<proteinExistence type="predicted"/>
<keyword evidence="3" id="KW-1185">Reference proteome</keyword>
<evidence type="ECO:0000259" key="1">
    <source>
        <dbReference type="PROSITE" id="PS50995"/>
    </source>
</evidence>
<dbReference type="Proteomes" id="UP000198348">
    <property type="component" value="Unassembled WGS sequence"/>
</dbReference>
<organism evidence="2 3">
    <name type="scientific">Haloechinothrix alba</name>
    <dbReference type="NCBI Taxonomy" id="664784"/>
    <lineage>
        <taxon>Bacteria</taxon>
        <taxon>Bacillati</taxon>
        <taxon>Actinomycetota</taxon>
        <taxon>Actinomycetes</taxon>
        <taxon>Pseudonocardiales</taxon>
        <taxon>Pseudonocardiaceae</taxon>
        <taxon>Haloechinothrix</taxon>
    </lineage>
</organism>
<dbReference type="GO" id="GO:0003700">
    <property type="term" value="F:DNA-binding transcription factor activity"/>
    <property type="evidence" value="ECO:0007669"/>
    <property type="project" value="InterPro"/>
</dbReference>
<evidence type="ECO:0000313" key="2">
    <source>
        <dbReference type="EMBL" id="SNR94385.1"/>
    </source>
</evidence>
<dbReference type="InterPro" id="IPR000835">
    <property type="entry name" value="HTH_MarR-typ"/>
</dbReference>
<dbReference type="PANTHER" id="PTHR33164">
    <property type="entry name" value="TRANSCRIPTIONAL REGULATOR, MARR FAMILY"/>
    <property type="match status" value="1"/>
</dbReference>
<reference evidence="2 3" key="1">
    <citation type="submission" date="2017-06" db="EMBL/GenBank/DDBJ databases">
        <authorList>
            <person name="Kim H.J."/>
            <person name="Triplett B.A."/>
        </authorList>
    </citation>
    <scope>NUCLEOTIDE SEQUENCE [LARGE SCALE GENOMIC DNA]</scope>
    <source>
        <strain evidence="2 3">DSM 45207</strain>
    </source>
</reference>
<dbReference type="PRINTS" id="PR00598">
    <property type="entry name" value="HTHMARR"/>
</dbReference>
<dbReference type="InterPro" id="IPR036388">
    <property type="entry name" value="WH-like_DNA-bd_sf"/>
</dbReference>
<dbReference type="Pfam" id="PF01047">
    <property type="entry name" value="MarR"/>
    <property type="match status" value="1"/>
</dbReference>
<gene>
    <name evidence="2" type="ORF">SAMN06265360_13913</name>
</gene>
<dbReference type="InterPro" id="IPR039422">
    <property type="entry name" value="MarR/SlyA-like"/>
</dbReference>
<dbReference type="EMBL" id="FZNW01000039">
    <property type="protein sequence ID" value="SNR94385.1"/>
    <property type="molecule type" value="Genomic_DNA"/>
</dbReference>
<dbReference type="SUPFAM" id="SSF46785">
    <property type="entry name" value="Winged helix' DNA-binding domain"/>
    <property type="match status" value="1"/>
</dbReference>
<accession>A0A239AFJ3</accession>
<dbReference type="GO" id="GO:0006950">
    <property type="term" value="P:response to stress"/>
    <property type="evidence" value="ECO:0007669"/>
    <property type="project" value="TreeGrafter"/>
</dbReference>